<dbReference type="SUPFAM" id="SSF103088">
    <property type="entry name" value="OmpA-like"/>
    <property type="match status" value="1"/>
</dbReference>
<evidence type="ECO:0000256" key="1">
    <source>
        <dbReference type="ARBA" id="ARBA00004442"/>
    </source>
</evidence>
<evidence type="ECO:0000256" key="3">
    <source>
        <dbReference type="ARBA" id="ARBA00023237"/>
    </source>
</evidence>
<dbReference type="GO" id="GO:0009279">
    <property type="term" value="C:cell outer membrane"/>
    <property type="evidence" value="ECO:0007669"/>
    <property type="project" value="UniProtKB-SubCell"/>
</dbReference>
<feature type="domain" description="OmpA-like" evidence="5">
    <location>
        <begin position="158"/>
        <end position="288"/>
    </location>
</feature>
<dbReference type="PROSITE" id="PS51257">
    <property type="entry name" value="PROKAR_LIPOPROTEIN"/>
    <property type="match status" value="1"/>
</dbReference>
<dbReference type="PROSITE" id="PS01068">
    <property type="entry name" value="OMPA_1"/>
    <property type="match status" value="1"/>
</dbReference>
<dbReference type="InterPro" id="IPR036737">
    <property type="entry name" value="OmpA-like_sf"/>
</dbReference>
<dbReference type="InterPro" id="IPR006664">
    <property type="entry name" value="OMP_bac"/>
</dbReference>
<dbReference type="InterPro" id="IPR050330">
    <property type="entry name" value="Bact_OuterMem_StrucFunc"/>
</dbReference>
<keyword evidence="2 4" id="KW-0472">Membrane</keyword>
<dbReference type="Gene3D" id="3.30.1330.60">
    <property type="entry name" value="OmpA-like domain"/>
    <property type="match status" value="1"/>
</dbReference>
<keyword evidence="3" id="KW-0998">Cell outer membrane</keyword>
<evidence type="ECO:0000313" key="7">
    <source>
        <dbReference type="Proteomes" id="UP000480556"/>
    </source>
</evidence>
<dbReference type="Proteomes" id="UP000480556">
    <property type="component" value="Unassembled WGS sequence"/>
</dbReference>
<evidence type="ECO:0000313" key="6">
    <source>
        <dbReference type="EMBL" id="MQW92005.1"/>
    </source>
</evidence>
<reference evidence="6 7" key="1">
    <citation type="submission" date="2019-10" db="EMBL/GenBank/DDBJ databases">
        <authorList>
            <person name="Dong K."/>
        </authorList>
    </citation>
    <scope>NUCLEOTIDE SEQUENCE [LARGE SCALE GENOMIC DNA]</scope>
    <source>
        <strain evidence="7">dk771</strain>
    </source>
</reference>
<sequence>MRKLLLSVSIVTIGLTGCMSNSYLKPDNLRFQDKTNLKTQVLNVVRDQKLCHDDTVDKQNCPINFYVDDIKAASFYINNTAQFYLKPETYNLKVKNCTDECSVCETEINPAEIKDAKILLSVDDQGLPFMLNSDNQLICERQPKQSTNPEVAPAAPVETKTEVNLSADTLFRFDGSSLSDLLPKGHQEVLDVADKIKSGYASVRQINLVGHTDRLGKENYNQQLGAKRAATVRDVLVQNGVSQNIITTTSSGEDKPVTDGCYVVQQREALKACLQPDRRVTVEIIGIAK</sequence>
<dbReference type="PROSITE" id="PS51123">
    <property type="entry name" value="OMPA_2"/>
    <property type="match status" value="1"/>
</dbReference>
<protein>
    <submittedName>
        <fullName evidence="6">OmpA family protein</fullName>
    </submittedName>
</protein>
<accession>A0AA90W6C0</accession>
<dbReference type="InterPro" id="IPR006665">
    <property type="entry name" value="OmpA-like"/>
</dbReference>
<dbReference type="PRINTS" id="PR01021">
    <property type="entry name" value="OMPADOMAIN"/>
</dbReference>
<dbReference type="PANTHER" id="PTHR30329">
    <property type="entry name" value="STATOR ELEMENT OF FLAGELLAR MOTOR COMPLEX"/>
    <property type="match status" value="1"/>
</dbReference>
<gene>
    <name evidence="6" type="ORF">GHJ48_06280</name>
</gene>
<evidence type="ECO:0000256" key="2">
    <source>
        <dbReference type="ARBA" id="ARBA00023136"/>
    </source>
</evidence>
<comment type="subcellular location">
    <subcellularLocation>
        <location evidence="1">Cell outer membrane</location>
    </subcellularLocation>
</comment>
<dbReference type="RefSeq" id="WP_153389272.1">
    <property type="nucleotide sequence ID" value="NZ_WITK01000008.1"/>
</dbReference>
<name>A0AA90W6C0_9GAMM</name>
<comment type="caution">
    <text evidence="6">The sequence shown here is derived from an EMBL/GenBank/DDBJ whole genome shotgun (WGS) entry which is preliminary data.</text>
</comment>
<evidence type="ECO:0000256" key="4">
    <source>
        <dbReference type="PROSITE-ProRule" id="PRU00473"/>
    </source>
</evidence>
<dbReference type="CDD" id="cd07185">
    <property type="entry name" value="OmpA_C-like"/>
    <property type="match status" value="1"/>
</dbReference>
<evidence type="ECO:0000259" key="5">
    <source>
        <dbReference type="PROSITE" id="PS51123"/>
    </source>
</evidence>
<dbReference type="AlphaFoldDB" id="A0AA90W6C0"/>
<dbReference type="PANTHER" id="PTHR30329:SF21">
    <property type="entry name" value="LIPOPROTEIN YIAD-RELATED"/>
    <property type="match status" value="1"/>
</dbReference>
<proteinExistence type="predicted"/>
<dbReference type="EMBL" id="WITK01000008">
    <property type="protein sequence ID" value="MQW92005.1"/>
    <property type="molecule type" value="Genomic_DNA"/>
</dbReference>
<dbReference type="Pfam" id="PF00691">
    <property type="entry name" value="OmpA"/>
    <property type="match status" value="1"/>
</dbReference>
<dbReference type="InterPro" id="IPR006690">
    <property type="entry name" value="OMPA-like_CS"/>
</dbReference>
<organism evidence="6 7">
    <name type="scientific">Acinetobacter wanghuae</name>
    <dbReference type="NCBI Taxonomy" id="2662362"/>
    <lineage>
        <taxon>Bacteria</taxon>
        <taxon>Pseudomonadati</taxon>
        <taxon>Pseudomonadota</taxon>
        <taxon>Gammaproteobacteria</taxon>
        <taxon>Moraxellales</taxon>
        <taxon>Moraxellaceae</taxon>
        <taxon>Acinetobacter</taxon>
    </lineage>
</organism>